<protein>
    <submittedName>
        <fullName evidence="2">Uncharacterized protein</fullName>
    </submittedName>
</protein>
<dbReference type="Proteomes" id="UP000218432">
    <property type="component" value="Chromosome 1"/>
</dbReference>
<dbReference type="EMBL" id="AP018111">
    <property type="protein sequence ID" value="BAX60129.1"/>
    <property type="molecule type" value="Genomic_DNA"/>
</dbReference>
<name>A0A1Y1BP81_9BURK</name>
<evidence type="ECO:0000313" key="2">
    <source>
        <dbReference type="EMBL" id="BAX60129.1"/>
    </source>
</evidence>
<gene>
    <name evidence="2" type="ORF">BSFP_029810</name>
</gene>
<organism evidence="2 3">
    <name type="scientific">Burkholderia stabilis</name>
    <dbReference type="NCBI Taxonomy" id="95485"/>
    <lineage>
        <taxon>Bacteria</taxon>
        <taxon>Pseudomonadati</taxon>
        <taxon>Pseudomonadota</taxon>
        <taxon>Betaproteobacteria</taxon>
        <taxon>Burkholderiales</taxon>
        <taxon>Burkholderiaceae</taxon>
        <taxon>Burkholderia</taxon>
        <taxon>Burkholderia cepacia complex</taxon>
    </lineage>
</organism>
<proteinExistence type="predicted"/>
<dbReference type="AlphaFoldDB" id="A0A1Y1BP81"/>
<evidence type="ECO:0000313" key="3">
    <source>
        <dbReference type="Proteomes" id="UP000218432"/>
    </source>
</evidence>
<accession>A0A1Y1BP81</accession>
<reference evidence="2 3" key="1">
    <citation type="journal article" date="2017" name="Genome Announc.">
        <title>Complete Genome Sequence of Burkholderia stabilis FERMP-21014.</title>
        <authorList>
            <person name="Konishi K."/>
            <person name="Kumagai T."/>
            <person name="Sakasegawa S."/>
            <person name="Tamura T."/>
        </authorList>
    </citation>
    <scope>NUCLEOTIDE SEQUENCE [LARGE SCALE GENOMIC DNA]</scope>
    <source>
        <strain evidence="2 3">FERMP-21014</strain>
    </source>
</reference>
<evidence type="ECO:0000256" key="1">
    <source>
        <dbReference type="SAM" id="MobiDB-lite"/>
    </source>
</evidence>
<feature type="region of interest" description="Disordered" evidence="1">
    <location>
        <begin position="1"/>
        <end position="50"/>
    </location>
</feature>
<sequence>MFFSLSSDGANPRRMGPTTRAAPGRRARTSLPAGGAPHNERAPPRQGSRMMPREADICLVAPPAVAIGAFVSYKSSQY</sequence>